<keyword evidence="10" id="KW-0472">Membrane</keyword>
<keyword evidence="7 12" id="KW-0418">Kinase</keyword>
<dbReference type="Gene3D" id="1.10.287.130">
    <property type="match status" value="1"/>
</dbReference>
<dbReference type="InterPro" id="IPR005467">
    <property type="entry name" value="His_kinase_dom"/>
</dbReference>
<dbReference type="InterPro" id="IPR050980">
    <property type="entry name" value="2C_sensor_his_kinase"/>
</dbReference>
<evidence type="ECO:0000256" key="6">
    <source>
        <dbReference type="ARBA" id="ARBA00022679"/>
    </source>
</evidence>
<organism evidence="12 13">
    <name type="scientific">Leptospira sarikeiensis</name>
    <dbReference type="NCBI Taxonomy" id="2484943"/>
    <lineage>
        <taxon>Bacteria</taxon>
        <taxon>Pseudomonadati</taxon>
        <taxon>Spirochaetota</taxon>
        <taxon>Spirochaetia</taxon>
        <taxon>Leptospirales</taxon>
        <taxon>Leptospiraceae</taxon>
        <taxon>Leptospira</taxon>
    </lineage>
</organism>
<sequence>MKISDTKSKKIVLPVIWVLTTVSLGVWWLFLGLRQNRMATELAFRLGPGIEKEVLEKLERQSAMIKMEGAFFLFLLVSGGGTLVWLTFREEKRNKLIHDFFSTVTHEMKTPLASLRLQAESLLEEGVDPVKDKLLHRLLKDSDRIESQMDKALYLASLMRSEGLYLEELDLQRWEESLKEEWSELEIQTEWKETKVLADRRALESIFRNLLENSMQHGGATKVRILSESLPGNKIRFLFADNGKGFLGNFKLLGRLFLRHTSTSGTGVGLYIAEKLAGRMGGNFSVQNSESGGFQAELILPSYSSKSRTIL</sequence>
<evidence type="ECO:0000256" key="2">
    <source>
        <dbReference type="ARBA" id="ARBA00004651"/>
    </source>
</evidence>
<dbReference type="Pfam" id="PF00512">
    <property type="entry name" value="HisKA"/>
    <property type="match status" value="1"/>
</dbReference>
<dbReference type="GO" id="GO:0005886">
    <property type="term" value="C:plasma membrane"/>
    <property type="evidence" value="ECO:0007669"/>
    <property type="project" value="UniProtKB-SubCell"/>
</dbReference>
<evidence type="ECO:0000256" key="10">
    <source>
        <dbReference type="SAM" id="Phobius"/>
    </source>
</evidence>
<feature type="transmembrane region" description="Helical" evidence="10">
    <location>
        <begin position="69"/>
        <end position="88"/>
    </location>
</feature>
<dbReference type="PANTHER" id="PTHR44936:SF9">
    <property type="entry name" value="SENSOR PROTEIN CREC"/>
    <property type="match status" value="1"/>
</dbReference>
<evidence type="ECO:0000313" key="12">
    <source>
        <dbReference type="EMBL" id="TGL58912.1"/>
    </source>
</evidence>
<dbReference type="GO" id="GO:0000155">
    <property type="term" value="F:phosphorelay sensor kinase activity"/>
    <property type="evidence" value="ECO:0007669"/>
    <property type="project" value="InterPro"/>
</dbReference>
<dbReference type="Gene3D" id="3.30.565.10">
    <property type="entry name" value="Histidine kinase-like ATPase, C-terminal domain"/>
    <property type="match status" value="1"/>
</dbReference>
<keyword evidence="8" id="KW-0902">Two-component regulatory system</keyword>
<protein>
    <recommendedName>
        <fullName evidence="3">histidine kinase</fullName>
        <ecNumber evidence="3">2.7.13.3</ecNumber>
    </recommendedName>
</protein>
<dbReference type="EMBL" id="RQGF01000035">
    <property type="protein sequence ID" value="TGL58912.1"/>
    <property type="molecule type" value="Genomic_DNA"/>
</dbReference>
<evidence type="ECO:0000256" key="8">
    <source>
        <dbReference type="ARBA" id="ARBA00023012"/>
    </source>
</evidence>
<feature type="transmembrane region" description="Helical" evidence="10">
    <location>
        <begin position="12"/>
        <end position="30"/>
    </location>
</feature>
<dbReference type="SMART" id="SM00388">
    <property type="entry name" value="HisKA"/>
    <property type="match status" value="1"/>
</dbReference>
<dbReference type="InterPro" id="IPR036097">
    <property type="entry name" value="HisK_dim/P_sf"/>
</dbReference>
<evidence type="ECO:0000256" key="4">
    <source>
        <dbReference type="ARBA" id="ARBA00022475"/>
    </source>
</evidence>
<dbReference type="SUPFAM" id="SSF47384">
    <property type="entry name" value="Homodimeric domain of signal transducing histidine kinase"/>
    <property type="match status" value="1"/>
</dbReference>
<comment type="subcellular location">
    <subcellularLocation>
        <location evidence="2">Cell membrane</location>
        <topology evidence="2">Multi-pass membrane protein</topology>
    </subcellularLocation>
</comment>
<keyword evidence="9" id="KW-0843">Virulence</keyword>
<dbReference type="Pfam" id="PF02518">
    <property type="entry name" value="HATPase_c"/>
    <property type="match status" value="1"/>
</dbReference>
<evidence type="ECO:0000256" key="5">
    <source>
        <dbReference type="ARBA" id="ARBA00022553"/>
    </source>
</evidence>
<evidence type="ECO:0000256" key="7">
    <source>
        <dbReference type="ARBA" id="ARBA00022777"/>
    </source>
</evidence>
<dbReference type="PRINTS" id="PR00344">
    <property type="entry name" value="BCTRLSENSOR"/>
</dbReference>
<dbReference type="OrthoDB" id="9804645at2"/>
<dbReference type="PANTHER" id="PTHR44936">
    <property type="entry name" value="SENSOR PROTEIN CREC"/>
    <property type="match status" value="1"/>
</dbReference>
<dbReference type="SUPFAM" id="SSF55874">
    <property type="entry name" value="ATPase domain of HSP90 chaperone/DNA topoisomerase II/histidine kinase"/>
    <property type="match status" value="1"/>
</dbReference>
<dbReference type="EC" id="2.7.13.3" evidence="3"/>
<dbReference type="InterPro" id="IPR004358">
    <property type="entry name" value="Sig_transdc_His_kin-like_C"/>
</dbReference>
<evidence type="ECO:0000256" key="3">
    <source>
        <dbReference type="ARBA" id="ARBA00012438"/>
    </source>
</evidence>
<dbReference type="Proteomes" id="UP000297762">
    <property type="component" value="Unassembled WGS sequence"/>
</dbReference>
<evidence type="ECO:0000259" key="11">
    <source>
        <dbReference type="PROSITE" id="PS50109"/>
    </source>
</evidence>
<gene>
    <name evidence="12" type="ORF">EHQ64_17885</name>
</gene>
<dbReference type="InterPro" id="IPR036890">
    <property type="entry name" value="HATPase_C_sf"/>
</dbReference>
<comment type="catalytic activity">
    <reaction evidence="1">
        <text>ATP + protein L-histidine = ADP + protein N-phospho-L-histidine.</text>
        <dbReference type="EC" id="2.7.13.3"/>
    </reaction>
</comment>
<keyword evidence="6" id="KW-0808">Transferase</keyword>
<feature type="domain" description="Histidine kinase" evidence="11">
    <location>
        <begin position="103"/>
        <end position="304"/>
    </location>
</feature>
<reference evidence="12" key="1">
    <citation type="journal article" date="2019" name="PLoS Negl. Trop. Dis.">
        <title>Revisiting the worldwide diversity of Leptospira species in the environment.</title>
        <authorList>
            <person name="Vincent A.T."/>
            <person name="Schiettekatte O."/>
            <person name="Bourhy P."/>
            <person name="Veyrier F.J."/>
            <person name="Picardeau M."/>
        </authorList>
    </citation>
    <scope>NUCLEOTIDE SEQUENCE [LARGE SCALE GENOMIC DNA]</scope>
    <source>
        <strain evidence="12">201702455</strain>
    </source>
</reference>
<proteinExistence type="predicted"/>
<dbReference type="RefSeq" id="WP_135651158.1">
    <property type="nucleotide sequence ID" value="NZ_RQGF01000035.1"/>
</dbReference>
<dbReference type="InterPro" id="IPR003661">
    <property type="entry name" value="HisK_dim/P_dom"/>
</dbReference>
<name>A0A4R9JZU8_9LEPT</name>
<keyword evidence="10" id="KW-1133">Transmembrane helix</keyword>
<dbReference type="SMART" id="SM00387">
    <property type="entry name" value="HATPase_c"/>
    <property type="match status" value="1"/>
</dbReference>
<keyword evidence="5" id="KW-0597">Phosphoprotein</keyword>
<evidence type="ECO:0000256" key="9">
    <source>
        <dbReference type="ARBA" id="ARBA00023026"/>
    </source>
</evidence>
<dbReference type="CDD" id="cd00082">
    <property type="entry name" value="HisKA"/>
    <property type="match status" value="1"/>
</dbReference>
<evidence type="ECO:0000313" key="13">
    <source>
        <dbReference type="Proteomes" id="UP000297762"/>
    </source>
</evidence>
<dbReference type="AlphaFoldDB" id="A0A4R9JZU8"/>
<accession>A0A4R9JZU8</accession>
<keyword evidence="10" id="KW-0812">Transmembrane</keyword>
<evidence type="ECO:0000256" key="1">
    <source>
        <dbReference type="ARBA" id="ARBA00000085"/>
    </source>
</evidence>
<comment type="caution">
    <text evidence="12">The sequence shown here is derived from an EMBL/GenBank/DDBJ whole genome shotgun (WGS) entry which is preliminary data.</text>
</comment>
<keyword evidence="4" id="KW-1003">Cell membrane</keyword>
<dbReference type="InterPro" id="IPR003594">
    <property type="entry name" value="HATPase_dom"/>
</dbReference>
<dbReference type="PROSITE" id="PS50109">
    <property type="entry name" value="HIS_KIN"/>
    <property type="match status" value="1"/>
</dbReference>
<keyword evidence="13" id="KW-1185">Reference proteome</keyword>